<proteinExistence type="predicted"/>
<dbReference type="AlphaFoldDB" id="A0A815UDN8"/>
<evidence type="ECO:0000313" key="2">
    <source>
        <dbReference type="EMBL" id="CAF1518383.1"/>
    </source>
</evidence>
<organism evidence="2 4">
    <name type="scientific">Adineta ricciae</name>
    <name type="common">Rotifer</name>
    <dbReference type="NCBI Taxonomy" id="249248"/>
    <lineage>
        <taxon>Eukaryota</taxon>
        <taxon>Metazoa</taxon>
        <taxon>Spiralia</taxon>
        <taxon>Gnathifera</taxon>
        <taxon>Rotifera</taxon>
        <taxon>Eurotatoria</taxon>
        <taxon>Bdelloidea</taxon>
        <taxon>Adinetida</taxon>
        <taxon>Adinetidae</taxon>
        <taxon>Adineta</taxon>
    </lineage>
</organism>
<evidence type="ECO:0000313" key="3">
    <source>
        <dbReference type="Proteomes" id="UP000663828"/>
    </source>
</evidence>
<sequence>MRCSISKEKRFIDGYDIKQNIIFNIGSTAYLDNQISFSWNEDVRFSFREFHNYRNISSVDYFSNRVHSLSYHLKYYNGIRNSLLNGIFRNVPEVSLFDESQFEHELILRIAKSFLLMETLIIINSQLQKDKCVSESNDGDQRLSLVQYPRRNELILDDAHDDYIEQFLSNVKVRLTTKRNLNVDYKSLNAATHNFSRDVIRVKK</sequence>
<evidence type="ECO:0000313" key="4">
    <source>
        <dbReference type="Proteomes" id="UP000663852"/>
    </source>
</evidence>
<name>A0A815UDN8_ADIRI</name>
<dbReference type="Proteomes" id="UP000663828">
    <property type="component" value="Unassembled WGS sequence"/>
</dbReference>
<gene>
    <name evidence="2" type="ORF">EDS130_LOCUS43707</name>
    <name evidence="1" type="ORF">XAT740_LOCUS14085</name>
</gene>
<keyword evidence="3" id="KW-1185">Reference proteome</keyword>
<protein>
    <submittedName>
        <fullName evidence="2">Uncharacterized protein</fullName>
    </submittedName>
</protein>
<accession>A0A815UDN8</accession>
<dbReference type="Proteomes" id="UP000663852">
    <property type="component" value="Unassembled WGS sequence"/>
</dbReference>
<evidence type="ECO:0000313" key="1">
    <source>
        <dbReference type="EMBL" id="CAF1018101.1"/>
    </source>
</evidence>
<dbReference type="EMBL" id="CAJNOR010000836">
    <property type="protein sequence ID" value="CAF1018101.1"/>
    <property type="molecule type" value="Genomic_DNA"/>
</dbReference>
<dbReference type="EMBL" id="CAJNOJ010000750">
    <property type="protein sequence ID" value="CAF1518383.1"/>
    <property type="molecule type" value="Genomic_DNA"/>
</dbReference>
<dbReference type="OrthoDB" id="10463064at2759"/>
<comment type="caution">
    <text evidence="2">The sequence shown here is derived from an EMBL/GenBank/DDBJ whole genome shotgun (WGS) entry which is preliminary data.</text>
</comment>
<reference evidence="2" key="1">
    <citation type="submission" date="2021-02" db="EMBL/GenBank/DDBJ databases">
        <authorList>
            <person name="Nowell W R."/>
        </authorList>
    </citation>
    <scope>NUCLEOTIDE SEQUENCE</scope>
</reference>